<feature type="region of interest" description="Disordered" evidence="1">
    <location>
        <begin position="249"/>
        <end position="270"/>
    </location>
</feature>
<dbReference type="OrthoDB" id="313446at2759"/>
<evidence type="ECO:0000313" key="3">
    <source>
        <dbReference type="Proteomes" id="UP000324800"/>
    </source>
</evidence>
<protein>
    <submittedName>
        <fullName evidence="2">Uncharacterized protein</fullName>
    </submittedName>
</protein>
<dbReference type="GO" id="GO:0097730">
    <property type="term" value="C:non-motile cilium"/>
    <property type="evidence" value="ECO:0007669"/>
    <property type="project" value="InterPro"/>
</dbReference>
<dbReference type="InterPro" id="IPR029775">
    <property type="entry name" value="NPHP4"/>
</dbReference>
<proteinExistence type="predicted"/>
<feature type="region of interest" description="Disordered" evidence="1">
    <location>
        <begin position="464"/>
        <end position="490"/>
    </location>
</feature>
<sequence length="961" mass="108929">MGVIPNSAPLSCSFQFESINDFGMNSNIELWSYKQMEKENNKERGQMNKKGRRNKERNRDQQRDNNEDGGKGFEYEDEINPIIPFIPGRQCFPSSDNQASTLPELLHERRIQIDIYDWKTQLLFGSAYVSLAGLVDLVREGGETEASDGVLDATIDIWAPIPGLSNISTEMQLARIDGNWLGGGNPPPNKHLGKLRVCIEHIREKQGRIGPNLTLLQVSQYKGVDVLGPDGLKKLGQFWLTPLHQPLIKQDQEKDQKENQNDLDKDKEREKNLDQMAQKAKLERNDQKKDIVDQINLLKSSKTITIFPSFAEPIYVEIPFSNPHDEDIEAEIDVLFYDGISPLFKIKGEREQERRQRYENDIEQDHDGELVLLDHDEAEYVRGLCAPQIARRQRDEGDDEYDDIDIEDEYDENGNIIRQGRKRKFLYGPKLDQINDSEEWQDMDSKYVRSTKVNVITKQLYTQSKRSQSSKSQKFKSDTKSSIQSQDQPQFRWKRGPWKVRIGSKQTVILPFLYQSFYSGAVKTQSVTHEAIERSPACVQGQLSQESSQLAEKDILTTFTYDLDRDPFGKSWTGSKGINPSQAQVRIAESKSGRLLSVNDIVICPKNHHVDRTMRVFRRSEEASMIGIVAEGEGMGLGLRKKGVISKSEDGLHGAWRAINIGERDRENKSKQQMNDSRVIDLEQGGWEMIFEVPGAAAFRPYRFEFALFNDERCVSLFEVWEIIVYGLPKLQVKGKVGQPVLVREVIGKGGEGQTIARSIEFGVGPESNMQISPRNAASIVRIGDLEKSRGQDGMIGDVEPQAQQVEFEVRSFIGGERSSVVCMSDGQALELVRSWLVVARCGGGRITRAFQIDVVLNQSPIVAVALENRHYEAKVFAIATDRRDVLRVGAGLEQIEGQGFTSIHVQIAAKHRRGAERALIYICGADSDDDEAEDVWQFDILYTEHQTADNCKLIEVAQRR</sequence>
<dbReference type="PANTHER" id="PTHR31043:SF3">
    <property type="entry name" value="NEPHROCYSTIN-4"/>
    <property type="match status" value="1"/>
</dbReference>
<dbReference type="EMBL" id="SNRW01003887">
    <property type="protein sequence ID" value="KAA6388676.1"/>
    <property type="molecule type" value="Genomic_DNA"/>
</dbReference>
<reference evidence="2 3" key="1">
    <citation type="submission" date="2019-03" db="EMBL/GenBank/DDBJ databases">
        <title>Single cell metagenomics reveals metabolic interactions within the superorganism composed of flagellate Streblomastix strix and complex community of Bacteroidetes bacteria on its surface.</title>
        <authorList>
            <person name="Treitli S.C."/>
            <person name="Kolisko M."/>
            <person name="Husnik F."/>
            <person name="Keeling P."/>
            <person name="Hampl V."/>
        </authorList>
    </citation>
    <scope>NUCLEOTIDE SEQUENCE [LARGE SCALE GENOMIC DNA]</scope>
    <source>
        <strain evidence="2">ST1C</strain>
    </source>
</reference>
<dbReference type="AlphaFoldDB" id="A0A5J4W2C0"/>
<name>A0A5J4W2C0_9EUKA</name>
<evidence type="ECO:0000256" key="1">
    <source>
        <dbReference type="SAM" id="MobiDB-lite"/>
    </source>
</evidence>
<gene>
    <name evidence="2" type="ORF">EZS28_015793</name>
</gene>
<feature type="compositionally biased region" description="Basic residues" evidence="1">
    <location>
        <begin position="47"/>
        <end position="56"/>
    </location>
</feature>
<evidence type="ECO:0000313" key="2">
    <source>
        <dbReference type="EMBL" id="KAA6388676.1"/>
    </source>
</evidence>
<dbReference type="Proteomes" id="UP000324800">
    <property type="component" value="Unassembled WGS sequence"/>
</dbReference>
<dbReference type="GO" id="GO:0090090">
    <property type="term" value="P:negative regulation of canonical Wnt signaling pathway"/>
    <property type="evidence" value="ECO:0007669"/>
    <property type="project" value="InterPro"/>
</dbReference>
<dbReference type="PANTHER" id="PTHR31043">
    <property type="entry name" value="NEPHROCYSTIN-4"/>
    <property type="match status" value="1"/>
</dbReference>
<accession>A0A5J4W2C0</accession>
<dbReference type="GO" id="GO:0005856">
    <property type="term" value="C:cytoskeleton"/>
    <property type="evidence" value="ECO:0007669"/>
    <property type="project" value="InterPro"/>
</dbReference>
<feature type="compositionally biased region" description="Basic and acidic residues" evidence="1">
    <location>
        <begin position="250"/>
        <end position="270"/>
    </location>
</feature>
<organism evidence="2 3">
    <name type="scientific">Streblomastix strix</name>
    <dbReference type="NCBI Taxonomy" id="222440"/>
    <lineage>
        <taxon>Eukaryota</taxon>
        <taxon>Metamonada</taxon>
        <taxon>Preaxostyla</taxon>
        <taxon>Oxymonadida</taxon>
        <taxon>Streblomastigidae</taxon>
        <taxon>Streblomastix</taxon>
    </lineage>
</organism>
<feature type="compositionally biased region" description="Basic and acidic residues" evidence="1">
    <location>
        <begin position="57"/>
        <end position="74"/>
    </location>
</feature>
<feature type="region of interest" description="Disordered" evidence="1">
    <location>
        <begin position="38"/>
        <end position="74"/>
    </location>
</feature>
<comment type="caution">
    <text evidence="2">The sequence shown here is derived from an EMBL/GenBank/DDBJ whole genome shotgun (WGS) entry which is preliminary data.</text>
</comment>